<gene>
    <name evidence="8" type="ORF">KZJ38_22595</name>
</gene>
<dbReference type="InterPro" id="IPR036097">
    <property type="entry name" value="HisK_dim/P_sf"/>
</dbReference>
<dbReference type="PANTHER" id="PTHR43547">
    <property type="entry name" value="TWO-COMPONENT HISTIDINE KINASE"/>
    <property type="match status" value="1"/>
</dbReference>
<dbReference type="RefSeq" id="WP_219801937.1">
    <property type="nucleotide sequence ID" value="NZ_CP080096.1"/>
</dbReference>
<feature type="domain" description="Histidine kinase" evidence="6">
    <location>
        <begin position="153"/>
        <end position="391"/>
    </location>
</feature>
<feature type="modified residue" description="4-aspartylphosphate" evidence="4">
    <location>
        <position position="56"/>
    </location>
</feature>
<dbReference type="SUPFAM" id="SSF55874">
    <property type="entry name" value="ATPase domain of HSP90 chaperone/DNA topoisomerase II/histidine kinase"/>
    <property type="match status" value="1"/>
</dbReference>
<dbReference type="CDD" id="cd00082">
    <property type="entry name" value="HisKA"/>
    <property type="match status" value="1"/>
</dbReference>
<evidence type="ECO:0000259" key="7">
    <source>
        <dbReference type="PROSITE" id="PS50110"/>
    </source>
</evidence>
<proteinExistence type="predicted"/>
<evidence type="ECO:0000313" key="8">
    <source>
        <dbReference type="EMBL" id="QYD72514.1"/>
    </source>
</evidence>
<dbReference type="Pfam" id="PF02518">
    <property type="entry name" value="HATPase_c"/>
    <property type="match status" value="1"/>
</dbReference>
<feature type="domain" description="Response regulatory" evidence="7">
    <location>
        <begin position="7"/>
        <end position="124"/>
    </location>
</feature>
<evidence type="ECO:0000256" key="5">
    <source>
        <dbReference type="SAM" id="MobiDB-lite"/>
    </source>
</evidence>
<dbReference type="Gene3D" id="3.40.50.2300">
    <property type="match status" value="1"/>
</dbReference>
<dbReference type="Pfam" id="PF00512">
    <property type="entry name" value="HisKA"/>
    <property type="match status" value="1"/>
</dbReference>
<dbReference type="SUPFAM" id="SSF52172">
    <property type="entry name" value="CheY-like"/>
    <property type="match status" value="1"/>
</dbReference>
<dbReference type="PANTHER" id="PTHR43547:SF2">
    <property type="entry name" value="HYBRID SIGNAL TRANSDUCTION HISTIDINE KINASE C"/>
    <property type="match status" value="1"/>
</dbReference>
<dbReference type="EC" id="2.7.13.3" evidence="2"/>
<keyword evidence="8" id="KW-0418">Kinase</keyword>
<organism evidence="8 9">
    <name type="scientific">Paraburkholderia edwinii</name>
    <dbReference type="NCBI Taxonomy" id="2861782"/>
    <lineage>
        <taxon>Bacteria</taxon>
        <taxon>Pseudomonadati</taxon>
        <taxon>Pseudomonadota</taxon>
        <taxon>Betaproteobacteria</taxon>
        <taxon>Burkholderiales</taxon>
        <taxon>Burkholderiaceae</taxon>
        <taxon>Paraburkholderia</taxon>
    </lineage>
</organism>
<evidence type="ECO:0000256" key="1">
    <source>
        <dbReference type="ARBA" id="ARBA00000085"/>
    </source>
</evidence>
<accession>A0ABX8UUB3</accession>
<dbReference type="SUPFAM" id="SSF47384">
    <property type="entry name" value="Homodimeric domain of signal transducing histidine kinase"/>
    <property type="match status" value="1"/>
</dbReference>
<evidence type="ECO:0000256" key="3">
    <source>
        <dbReference type="ARBA" id="ARBA00022553"/>
    </source>
</evidence>
<dbReference type="InterPro" id="IPR003594">
    <property type="entry name" value="HATPase_dom"/>
</dbReference>
<dbReference type="SMART" id="SM00387">
    <property type="entry name" value="HATPase_c"/>
    <property type="match status" value="1"/>
</dbReference>
<evidence type="ECO:0000256" key="4">
    <source>
        <dbReference type="PROSITE-ProRule" id="PRU00169"/>
    </source>
</evidence>
<comment type="catalytic activity">
    <reaction evidence="1">
        <text>ATP + protein L-histidine = ADP + protein N-phospho-L-histidine.</text>
        <dbReference type="EC" id="2.7.13.3"/>
    </reaction>
</comment>
<dbReference type="PROSITE" id="PS50110">
    <property type="entry name" value="RESPONSE_REGULATORY"/>
    <property type="match status" value="1"/>
</dbReference>
<dbReference type="CDD" id="cd00075">
    <property type="entry name" value="HATPase"/>
    <property type="match status" value="1"/>
</dbReference>
<keyword evidence="9" id="KW-1185">Reference proteome</keyword>
<dbReference type="PROSITE" id="PS50109">
    <property type="entry name" value="HIS_KIN"/>
    <property type="match status" value="1"/>
</dbReference>
<dbReference type="EMBL" id="CP080096">
    <property type="protein sequence ID" value="QYD72514.1"/>
    <property type="molecule type" value="Genomic_DNA"/>
</dbReference>
<dbReference type="InterPro" id="IPR011006">
    <property type="entry name" value="CheY-like_superfamily"/>
</dbReference>
<name>A0ABX8UUB3_9BURK</name>
<evidence type="ECO:0000313" key="9">
    <source>
        <dbReference type="Proteomes" id="UP000826462"/>
    </source>
</evidence>
<protein>
    <recommendedName>
        <fullName evidence="2">histidine kinase</fullName>
        <ecNumber evidence="2">2.7.13.3</ecNumber>
    </recommendedName>
</protein>
<dbReference type="Pfam" id="PF00072">
    <property type="entry name" value="Response_reg"/>
    <property type="match status" value="1"/>
</dbReference>
<evidence type="ECO:0000259" key="6">
    <source>
        <dbReference type="PROSITE" id="PS50109"/>
    </source>
</evidence>
<dbReference type="InterPro" id="IPR036890">
    <property type="entry name" value="HATPase_C_sf"/>
</dbReference>
<dbReference type="Proteomes" id="UP000826462">
    <property type="component" value="Chromosome 2"/>
</dbReference>
<dbReference type="GO" id="GO:0016301">
    <property type="term" value="F:kinase activity"/>
    <property type="evidence" value="ECO:0007669"/>
    <property type="project" value="UniProtKB-KW"/>
</dbReference>
<keyword evidence="3 4" id="KW-0597">Phosphoprotein</keyword>
<dbReference type="Gene3D" id="3.30.565.10">
    <property type="entry name" value="Histidine kinase-like ATPase, C-terminal domain"/>
    <property type="match status" value="1"/>
</dbReference>
<dbReference type="Gene3D" id="1.10.287.130">
    <property type="match status" value="1"/>
</dbReference>
<dbReference type="InterPro" id="IPR001789">
    <property type="entry name" value="Sig_transdc_resp-reg_receiver"/>
</dbReference>
<dbReference type="SMART" id="SM00448">
    <property type="entry name" value="REC"/>
    <property type="match status" value="1"/>
</dbReference>
<keyword evidence="8" id="KW-0808">Transferase</keyword>
<dbReference type="InterPro" id="IPR003661">
    <property type="entry name" value="HisK_dim/P_dom"/>
</dbReference>
<feature type="region of interest" description="Disordered" evidence="5">
    <location>
        <begin position="316"/>
        <end position="346"/>
    </location>
</feature>
<sequence>MAHPSVNILIVDDIAHNITALEALLSRPGVELLVANSGTAALDLLLKHDAALAILDVNMPGMNGFELASLMRGSPRTSHVPIIFLTATAEDASRTFRGYEAGAVDFLHKPFDPRILQSKVDVFVQLEQHKRQLADQLLATRQLLEANEMLMAVLGHDLRTPLGTVLASAEYLVRNAPDEQAVTVANRIRNSSLRMSRMVHQLLNLARLQGGRMPLAPRNADLAALCRSVIEEFATQEGVERIALDARGDCSGNWDTDLLWQAISNLISNALHHGAQDGRIAVDIDGSDTRNITLTITNDGAIPASVMPHLFEAFGSTTPGRRAMDSRATGGPQPAGGRPADGQSAEARARGGLGLGLHIVRTIVQMHGGRVSGASDAERGTVFTIELPRAAPGMSH</sequence>
<reference evidence="8 9" key="1">
    <citation type="submission" date="2021-07" db="EMBL/GenBank/DDBJ databases">
        <title>Paraburkholderia edwinii protects Aspergillus sp. from phenazines by acting as a toxin sponge.</title>
        <authorList>
            <person name="Dahlstrom K.M."/>
            <person name="Newman D.K."/>
        </authorList>
    </citation>
    <scope>NUCLEOTIDE SEQUENCE [LARGE SCALE GENOMIC DNA]</scope>
    <source>
        <strain evidence="8 9">Pe01</strain>
    </source>
</reference>
<dbReference type="InterPro" id="IPR005467">
    <property type="entry name" value="His_kinase_dom"/>
</dbReference>
<dbReference type="SMART" id="SM00388">
    <property type="entry name" value="HisKA"/>
    <property type="match status" value="1"/>
</dbReference>
<evidence type="ECO:0000256" key="2">
    <source>
        <dbReference type="ARBA" id="ARBA00012438"/>
    </source>
</evidence>